<keyword evidence="1" id="KW-0808">Transferase</keyword>
<keyword evidence="1" id="KW-0012">Acyltransferase</keyword>
<dbReference type="GO" id="GO:0006633">
    <property type="term" value="P:fatty acid biosynthetic process"/>
    <property type="evidence" value="ECO:0007669"/>
    <property type="project" value="InterPro"/>
</dbReference>
<name>A0A5S4T7S2_STRPY</name>
<comment type="caution">
    <text evidence="1">The sequence shown here is derived from an EMBL/GenBank/DDBJ whole genome shotgun (WGS) entry which is preliminary data.</text>
</comment>
<dbReference type="GO" id="GO:0016747">
    <property type="term" value="F:acyltransferase activity, transferring groups other than amino-acyl groups"/>
    <property type="evidence" value="ECO:0007669"/>
    <property type="project" value="InterPro"/>
</dbReference>
<evidence type="ECO:0000313" key="1">
    <source>
        <dbReference type="EMBL" id="TYK91475.1"/>
    </source>
</evidence>
<dbReference type="EMBL" id="SJLI01000312">
    <property type="protein sequence ID" value="TYK91475.1"/>
    <property type="molecule type" value="Genomic_DNA"/>
</dbReference>
<evidence type="ECO:0000313" key="2">
    <source>
        <dbReference type="Proteomes" id="UP000325300"/>
    </source>
</evidence>
<dbReference type="Proteomes" id="UP000325300">
    <property type="component" value="Unassembled WGS sequence"/>
</dbReference>
<dbReference type="AlphaFoldDB" id="A0A5S4T7S2"/>
<dbReference type="InterPro" id="IPR003664">
    <property type="entry name" value="FA_synthesis"/>
</dbReference>
<gene>
    <name evidence="1" type="ORF">E0F67_10750</name>
</gene>
<accession>A0A5S4T7S2</accession>
<dbReference type="Gene3D" id="3.40.718.10">
    <property type="entry name" value="Isopropylmalate Dehydrogenase"/>
    <property type="match status" value="1"/>
</dbReference>
<protein>
    <submittedName>
        <fullName evidence="1">Phosphate acyltransferase</fullName>
    </submittedName>
</protein>
<reference evidence="1 2" key="1">
    <citation type="submission" date="2019-02" db="EMBL/GenBank/DDBJ databases">
        <title>Novel genomic isolates of S. pyogenes and S. dysgalactiae subsp. equisimilis associated to necrotising fasciitis (NSTI).</title>
        <authorList>
            <person name="Barrantes I."/>
        </authorList>
    </citation>
    <scope>NUCLEOTIDE SEQUENCE [LARGE SCALE GENOMIC DNA]</scope>
    <source>
        <strain evidence="1 2">SPY5003</strain>
    </source>
</reference>
<feature type="non-terminal residue" evidence="1">
    <location>
        <position position="1"/>
    </location>
</feature>
<proteinExistence type="predicted"/>
<sequence>SAGGAVLFGLKAPVVKSHGSSDAKAIFSTIKQVRTMLETQVVGQLVEEFAKEIETND</sequence>
<dbReference type="Pfam" id="PF02504">
    <property type="entry name" value="FA_synthesis"/>
    <property type="match status" value="1"/>
</dbReference>
<dbReference type="SUPFAM" id="SSF53659">
    <property type="entry name" value="Isocitrate/Isopropylmalate dehydrogenase-like"/>
    <property type="match status" value="1"/>
</dbReference>
<organism evidence="1 2">
    <name type="scientific">Streptococcus pyogenes</name>
    <dbReference type="NCBI Taxonomy" id="1314"/>
    <lineage>
        <taxon>Bacteria</taxon>
        <taxon>Bacillati</taxon>
        <taxon>Bacillota</taxon>
        <taxon>Bacilli</taxon>
        <taxon>Lactobacillales</taxon>
        <taxon>Streptococcaceae</taxon>
        <taxon>Streptococcus</taxon>
    </lineage>
</organism>